<gene>
    <name evidence="6" type="ORF">H6X83_02285</name>
</gene>
<accession>A0A7G9WIJ0</accession>
<reference evidence="6 7" key="1">
    <citation type="submission" date="2020-08" db="EMBL/GenBank/DDBJ databases">
        <authorList>
            <person name="Ren C."/>
            <person name="Gu Y."/>
            <person name="Xu Y."/>
        </authorList>
    </citation>
    <scope>NUCLEOTIDE SEQUENCE [LARGE SCALE GENOMIC DNA]</scope>
    <source>
        <strain evidence="6 7">LBM18003</strain>
    </source>
</reference>
<keyword evidence="5" id="KW-0449">Lipoprotein</keyword>
<dbReference type="Gene3D" id="3.40.190.10">
    <property type="entry name" value="Periplasmic binding protein-like II"/>
    <property type="match status" value="1"/>
</dbReference>
<organism evidence="6 7">
    <name type="scientific">Caproicibacterium amylolyticum</name>
    <dbReference type="NCBI Taxonomy" id="2766537"/>
    <lineage>
        <taxon>Bacteria</taxon>
        <taxon>Bacillati</taxon>
        <taxon>Bacillota</taxon>
        <taxon>Clostridia</taxon>
        <taxon>Eubacteriales</taxon>
        <taxon>Oscillospiraceae</taxon>
        <taxon>Caproicibacterium</taxon>
    </lineage>
</organism>
<evidence type="ECO:0000313" key="6">
    <source>
        <dbReference type="EMBL" id="QNO18502.1"/>
    </source>
</evidence>
<evidence type="ECO:0000313" key="7">
    <source>
        <dbReference type="Proteomes" id="UP000516046"/>
    </source>
</evidence>
<dbReference type="EMBL" id="CP060696">
    <property type="protein sequence ID" value="QNO18502.1"/>
    <property type="molecule type" value="Genomic_DNA"/>
</dbReference>
<dbReference type="Proteomes" id="UP000516046">
    <property type="component" value="Chromosome"/>
</dbReference>
<evidence type="ECO:0000256" key="4">
    <source>
        <dbReference type="ARBA" id="ARBA00023139"/>
    </source>
</evidence>
<keyword evidence="1" id="KW-1003">Cell membrane</keyword>
<name>A0A7G9WIJ0_9FIRM</name>
<proteinExistence type="predicted"/>
<keyword evidence="2" id="KW-0732">Signal</keyword>
<evidence type="ECO:0000256" key="2">
    <source>
        <dbReference type="ARBA" id="ARBA00022729"/>
    </source>
</evidence>
<dbReference type="InterPro" id="IPR006059">
    <property type="entry name" value="SBP"/>
</dbReference>
<keyword evidence="3" id="KW-0472">Membrane</keyword>
<keyword evidence="4" id="KW-0564">Palmitate</keyword>
<sequence length="404" mass="43713">MVKSSCRAYEKANPGVTIKEQALPADGTFDQYIQSAKEKGTLPNISYMGEGDIQKYNEMGLLADISDVFENGTVKEKLPAVTVKDPKTKKVIAVGLSNQMNLLYYSKSKLKDAGIETPPTDVSKAWDWDTFVKNCKKLTKDSNGKTAADAGFDPSLIENYGLGFNCLREFHLFWGMYANGGGVVSADGSQFLMDKNESIEGVQKFADLMNKDHVASAATYSFTGGAGAVADGISAGYAMMINGSWDLANVKGNDDIGVGVLPKMKNAVTVNCGGPLVVYKTDDKDVLAASKKFYAYMVDPAQNLALVKSGAWLPNQSDWYTDASLVSKWGDEYPAGAKDSILSYANTKGAIAQWPAYYVPAYNKMNATFEKYIDKALSGKETAKQAFGECMPEIKKQFESGTVG</sequence>
<evidence type="ECO:0000256" key="5">
    <source>
        <dbReference type="ARBA" id="ARBA00023288"/>
    </source>
</evidence>
<evidence type="ECO:0000256" key="1">
    <source>
        <dbReference type="ARBA" id="ARBA00022475"/>
    </source>
</evidence>
<dbReference type="Pfam" id="PF13416">
    <property type="entry name" value="SBP_bac_8"/>
    <property type="match status" value="1"/>
</dbReference>
<evidence type="ECO:0000256" key="3">
    <source>
        <dbReference type="ARBA" id="ARBA00023136"/>
    </source>
</evidence>
<dbReference type="KEGG" id="caml:H6X83_02285"/>
<dbReference type="PANTHER" id="PTHR43649:SF33">
    <property type="entry name" value="POLYGALACTURONAN_RHAMNOGALACTURONAN-BINDING PROTEIN YTCQ"/>
    <property type="match status" value="1"/>
</dbReference>
<keyword evidence="7" id="KW-1185">Reference proteome</keyword>
<dbReference type="InterPro" id="IPR050490">
    <property type="entry name" value="Bact_solute-bd_prot1"/>
</dbReference>
<protein>
    <submittedName>
        <fullName evidence="6">Extracellular solute-binding protein</fullName>
    </submittedName>
</protein>
<dbReference type="AlphaFoldDB" id="A0A7G9WIJ0"/>
<dbReference type="SUPFAM" id="SSF53850">
    <property type="entry name" value="Periplasmic binding protein-like II"/>
    <property type="match status" value="1"/>
</dbReference>
<dbReference type="PANTHER" id="PTHR43649">
    <property type="entry name" value="ARABINOSE-BINDING PROTEIN-RELATED"/>
    <property type="match status" value="1"/>
</dbReference>
<dbReference type="RefSeq" id="WP_212507564.1">
    <property type="nucleotide sequence ID" value="NZ_CP060696.1"/>
</dbReference>